<accession>A0A916PC10</accession>
<dbReference type="EMBL" id="CSBK01001532">
    <property type="protein sequence ID" value="COY78926.1"/>
    <property type="molecule type" value="Genomic_DNA"/>
</dbReference>
<comment type="caution">
    <text evidence="2">The sequence shown here is derived from an EMBL/GenBank/DDBJ whole genome shotgun (WGS) entry which is preliminary data.</text>
</comment>
<evidence type="ECO:0000313" key="3">
    <source>
        <dbReference type="Proteomes" id="UP000039021"/>
    </source>
</evidence>
<feature type="region of interest" description="Disordered" evidence="1">
    <location>
        <begin position="17"/>
        <end position="41"/>
    </location>
</feature>
<sequence length="41" mass="4162">MTVRLVASSATALAPFSQNSASLRPPGSSGHAQPGQSKPLR</sequence>
<proteinExistence type="predicted"/>
<dbReference type="Proteomes" id="UP000039021">
    <property type="component" value="Unassembled WGS sequence"/>
</dbReference>
<name>A0A916PC10_MYCTX</name>
<feature type="compositionally biased region" description="Polar residues" evidence="1">
    <location>
        <begin position="30"/>
        <end position="41"/>
    </location>
</feature>
<dbReference type="AlphaFoldDB" id="A0A916PC10"/>
<gene>
    <name evidence="2" type="ORF">ERS007739_03082</name>
</gene>
<protein>
    <submittedName>
        <fullName evidence="2">Uncharacterized protein</fullName>
    </submittedName>
</protein>
<evidence type="ECO:0000313" key="2">
    <source>
        <dbReference type="EMBL" id="COY78926.1"/>
    </source>
</evidence>
<organism evidence="2 3">
    <name type="scientific">Mycobacterium tuberculosis</name>
    <dbReference type="NCBI Taxonomy" id="1773"/>
    <lineage>
        <taxon>Bacteria</taxon>
        <taxon>Bacillati</taxon>
        <taxon>Actinomycetota</taxon>
        <taxon>Actinomycetes</taxon>
        <taxon>Mycobacteriales</taxon>
        <taxon>Mycobacteriaceae</taxon>
        <taxon>Mycobacterium</taxon>
        <taxon>Mycobacterium tuberculosis complex</taxon>
    </lineage>
</organism>
<evidence type="ECO:0000256" key="1">
    <source>
        <dbReference type="SAM" id="MobiDB-lite"/>
    </source>
</evidence>
<reference evidence="3" key="1">
    <citation type="submission" date="2015-03" db="EMBL/GenBank/DDBJ databases">
        <authorList>
            <consortium name="Pathogen Informatics"/>
        </authorList>
    </citation>
    <scope>NUCLEOTIDE SEQUENCE [LARGE SCALE GENOMIC DNA]</scope>
    <source>
        <strain evidence="3">N09902308</strain>
    </source>
</reference>